<dbReference type="Pfam" id="PF13578">
    <property type="entry name" value="Methyltransf_24"/>
    <property type="match status" value="1"/>
</dbReference>
<proteinExistence type="predicted"/>
<protein>
    <submittedName>
        <fullName evidence="1">Class I SAM-dependent methyltransferase</fullName>
        <ecNumber evidence="1">2.1.1.-</ecNumber>
    </submittedName>
</protein>
<keyword evidence="1" id="KW-0489">Methyltransferase</keyword>
<keyword evidence="2" id="KW-1185">Reference proteome</keyword>
<dbReference type="RefSeq" id="WP_355402019.1">
    <property type="nucleotide sequence ID" value="NZ_JBEGHN010000059.1"/>
</dbReference>
<dbReference type="InterPro" id="IPR029063">
    <property type="entry name" value="SAM-dependent_MTases_sf"/>
</dbReference>
<dbReference type="EC" id="2.1.1.-" evidence="1"/>
<organism evidence="1 2">
    <name type="scientific">Streptomyces ossamyceticus</name>
    <dbReference type="NCBI Taxonomy" id="249581"/>
    <lineage>
        <taxon>Bacteria</taxon>
        <taxon>Bacillati</taxon>
        <taxon>Actinomycetota</taxon>
        <taxon>Actinomycetes</taxon>
        <taxon>Kitasatosporales</taxon>
        <taxon>Streptomycetaceae</taxon>
        <taxon>Streptomyces</taxon>
    </lineage>
</organism>
<gene>
    <name evidence="1" type="ORF">ABZZ21_33870</name>
</gene>
<comment type="caution">
    <text evidence="1">The sequence shown here is derived from an EMBL/GenBank/DDBJ whole genome shotgun (WGS) entry which is preliminary data.</text>
</comment>
<accession>A0ABV2V6L5</accession>
<dbReference type="GO" id="GO:0032259">
    <property type="term" value="P:methylation"/>
    <property type="evidence" value="ECO:0007669"/>
    <property type="project" value="UniProtKB-KW"/>
</dbReference>
<keyword evidence="1" id="KW-0808">Transferase</keyword>
<evidence type="ECO:0000313" key="1">
    <source>
        <dbReference type="EMBL" id="MET9849456.1"/>
    </source>
</evidence>
<dbReference type="Gene3D" id="3.40.50.150">
    <property type="entry name" value="Vaccinia Virus protein VP39"/>
    <property type="match status" value="1"/>
</dbReference>
<dbReference type="Proteomes" id="UP001550210">
    <property type="component" value="Unassembled WGS sequence"/>
</dbReference>
<dbReference type="SUPFAM" id="SSF53335">
    <property type="entry name" value="S-adenosyl-L-methionine-dependent methyltransferases"/>
    <property type="match status" value="1"/>
</dbReference>
<dbReference type="GO" id="GO:0008168">
    <property type="term" value="F:methyltransferase activity"/>
    <property type="evidence" value="ECO:0007669"/>
    <property type="project" value="UniProtKB-KW"/>
</dbReference>
<sequence>MDKDFRRETVSRLRHLAQAFATNPREAARLVPEGLASYFEHPVDYDVDDSWELRLHQWLDVPWPCSERQAGQEVWNAVVREVQDRGLAFGRHTYGQYSDGDAALGRALWCTVRHTRPAVVVETGVARGVTSRIVLEALERNGEGHLWSVDLPHPFEPDLRAQTGIAIPAHRRSRWSYVEGSSRRRLPGLLRELGRVDLFVHDSLHTARNTRFEMERVGRVLAPGGLMFIDDISTHQGFADWVRGIARARTLICPSEDGEGLFGIVAPHPAGRAVRA</sequence>
<name>A0ABV2V6L5_9ACTN</name>
<dbReference type="EMBL" id="JBEXPZ010000053">
    <property type="protein sequence ID" value="MET9849456.1"/>
    <property type="molecule type" value="Genomic_DNA"/>
</dbReference>
<reference evidence="1 2" key="1">
    <citation type="submission" date="2024-06" db="EMBL/GenBank/DDBJ databases">
        <title>The Natural Products Discovery Center: Release of the First 8490 Sequenced Strains for Exploring Actinobacteria Biosynthetic Diversity.</title>
        <authorList>
            <person name="Kalkreuter E."/>
            <person name="Kautsar S.A."/>
            <person name="Yang D."/>
            <person name="Bader C.D."/>
            <person name="Teijaro C.N."/>
            <person name="Fluegel L."/>
            <person name="Davis C.M."/>
            <person name="Simpson J.R."/>
            <person name="Lauterbach L."/>
            <person name="Steele A.D."/>
            <person name="Gui C."/>
            <person name="Meng S."/>
            <person name="Li G."/>
            <person name="Viehrig K."/>
            <person name="Ye F."/>
            <person name="Su P."/>
            <person name="Kiefer A.F."/>
            <person name="Nichols A."/>
            <person name="Cepeda A.J."/>
            <person name="Yan W."/>
            <person name="Fan B."/>
            <person name="Jiang Y."/>
            <person name="Adhikari A."/>
            <person name="Zheng C.-J."/>
            <person name="Schuster L."/>
            <person name="Cowan T.M."/>
            <person name="Smanski M.J."/>
            <person name="Chevrette M.G."/>
            <person name="De Carvalho L.P.S."/>
            <person name="Shen B."/>
        </authorList>
    </citation>
    <scope>NUCLEOTIDE SEQUENCE [LARGE SCALE GENOMIC DNA]</scope>
    <source>
        <strain evidence="1 2">NPDC006434</strain>
    </source>
</reference>
<evidence type="ECO:0000313" key="2">
    <source>
        <dbReference type="Proteomes" id="UP001550210"/>
    </source>
</evidence>